<dbReference type="InterPro" id="IPR017504">
    <property type="entry name" value="CHP03067_Planctomycetes"/>
</dbReference>
<proteinExistence type="predicted"/>
<dbReference type="AlphaFoldDB" id="A0A517WQ09"/>
<organism evidence="3 4">
    <name type="scientific">Gimesia aquarii</name>
    <dbReference type="NCBI Taxonomy" id="2527964"/>
    <lineage>
        <taxon>Bacteria</taxon>
        <taxon>Pseudomonadati</taxon>
        <taxon>Planctomycetota</taxon>
        <taxon>Planctomycetia</taxon>
        <taxon>Planctomycetales</taxon>
        <taxon>Planctomycetaceae</taxon>
        <taxon>Gimesia</taxon>
    </lineage>
</organism>
<dbReference type="Proteomes" id="UP000318384">
    <property type="component" value="Chromosome"/>
</dbReference>
<keyword evidence="4" id="KW-1185">Reference proteome</keyword>
<feature type="chain" id="PRO_5022083507" description="DUF1559 domain-containing protein" evidence="1">
    <location>
        <begin position="23"/>
        <end position="677"/>
    </location>
</feature>
<reference evidence="3 4" key="1">
    <citation type="submission" date="2019-03" db="EMBL/GenBank/DDBJ databases">
        <title>Deep-cultivation of Planctomycetes and their phenomic and genomic characterization uncovers novel biology.</title>
        <authorList>
            <person name="Wiegand S."/>
            <person name="Jogler M."/>
            <person name="Boedeker C."/>
            <person name="Pinto D."/>
            <person name="Vollmers J."/>
            <person name="Rivas-Marin E."/>
            <person name="Kohn T."/>
            <person name="Peeters S.H."/>
            <person name="Heuer A."/>
            <person name="Rast P."/>
            <person name="Oberbeckmann S."/>
            <person name="Bunk B."/>
            <person name="Jeske O."/>
            <person name="Meyerdierks A."/>
            <person name="Storesund J.E."/>
            <person name="Kallscheuer N."/>
            <person name="Luecker S."/>
            <person name="Lage O.M."/>
            <person name="Pohl T."/>
            <person name="Merkel B.J."/>
            <person name="Hornburger P."/>
            <person name="Mueller R.-W."/>
            <person name="Bruemmer F."/>
            <person name="Labrenz M."/>
            <person name="Spormann A.M."/>
            <person name="Op den Camp H."/>
            <person name="Overmann J."/>
            <person name="Amann R."/>
            <person name="Jetten M.S.M."/>
            <person name="Mascher T."/>
            <person name="Medema M.H."/>
            <person name="Devos D.P."/>
            <person name="Kaster A.-K."/>
            <person name="Ovreas L."/>
            <person name="Rohde M."/>
            <person name="Galperin M.Y."/>
            <person name="Jogler C."/>
        </authorList>
    </citation>
    <scope>NUCLEOTIDE SEQUENCE [LARGE SCALE GENOMIC DNA]</scope>
    <source>
        <strain evidence="3 4">V202</strain>
    </source>
</reference>
<dbReference type="Pfam" id="PF07596">
    <property type="entry name" value="SBP_bac_10"/>
    <property type="match status" value="1"/>
</dbReference>
<feature type="signal peptide" evidence="1">
    <location>
        <begin position="1"/>
        <end position="22"/>
    </location>
</feature>
<dbReference type="NCBIfam" id="TIGR03067">
    <property type="entry name" value="Planc_TIGR03067"/>
    <property type="match status" value="2"/>
</dbReference>
<keyword evidence="1" id="KW-0732">Signal</keyword>
<evidence type="ECO:0000313" key="4">
    <source>
        <dbReference type="Proteomes" id="UP000318384"/>
    </source>
</evidence>
<name>A0A517WQ09_9PLAN</name>
<gene>
    <name evidence="3" type="ORF">V202x_06850</name>
</gene>
<dbReference type="PANTHER" id="PTHR30093:SF2">
    <property type="entry name" value="TYPE II SECRETION SYSTEM PROTEIN H"/>
    <property type="match status" value="1"/>
</dbReference>
<sequence precursor="true">MIRLPNLIMLLCYLLCTGAIEACQSDGKNTTKEKLAGVKEPDPNSLDGSWVQVSLDQVPPWLAGKAKATSLRPRFRVWYFVNGQLTIEYKDRGWEVGRYQLINGKGYNEIDLNANSFDNPSTALNPGLKTGLLKGIYQVESDSLKLSLATRHNAPRPTRFLAKKGSNSLMFEFRRGAPLKNSSESAADLKKLQGTWRVTELREAGILRQKSKTWRWIIVGDQIKWMSGKSPRETPIFKLNANRNPKQIFMAHPNSNYQNLLVTGIYKLDDKNLELCLNLGAPGYKFEFKMPKEFSSTGSNTLVHVKLERETHGSPAVPFDISSEQLTAPQHHAKQIQGTWRIIDETRWGTKFPSTLELRPQVVVTADKIAFVYDKQQLVQQYRYSLDPSNEPGRIKLNELAFPQNKRINSRGGDSHLGIYLLSDKTLHLAFSRSNKKRPREFLPRKLSRTFVLERVVPAETSAGTGNLLQQRTADMTRSRKNLTRLGLATYEFFEVHKRLPSAAIVNKKGQSTLSWRVALLPYLGLADLHKQFKLDEPWNSPHNKALLSKMPDVYSPVGVKTKEPFQTFYQVFVGKGTPFESSQGLRLSSIKDGVSSTLLIVEAGEPVLWTKPVDLAFDPEKPLPKLGGLFQDRVHAVFLDASVRAIKQPFDESLFRLAITYDDLQPLDLKHLTQGK</sequence>
<evidence type="ECO:0000256" key="1">
    <source>
        <dbReference type="SAM" id="SignalP"/>
    </source>
</evidence>
<dbReference type="RefSeq" id="WP_197993200.1">
    <property type="nucleotide sequence ID" value="NZ_CP037422.1"/>
</dbReference>
<dbReference type="EMBL" id="CP037422">
    <property type="protein sequence ID" value="QDU07333.1"/>
    <property type="molecule type" value="Genomic_DNA"/>
</dbReference>
<dbReference type="PANTHER" id="PTHR30093">
    <property type="entry name" value="GENERAL SECRETION PATHWAY PROTEIN G"/>
    <property type="match status" value="1"/>
</dbReference>
<accession>A0A517WQ09</accession>
<evidence type="ECO:0000313" key="3">
    <source>
        <dbReference type="EMBL" id="QDU07333.1"/>
    </source>
</evidence>
<protein>
    <recommendedName>
        <fullName evidence="2">DUF1559 domain-containing protein</fullName>
    </recommendedName>
</protein>
<dbReference type="InterPro" id="IPR011453">
    <property type="entry name" value="DUF1559"/>
</dbReference>
<feature type="domain" description="DUF1559" evidence="2">
    <location>
        <begin position="479"/>
        <end position="551"/>
    </location>
</feature>
<evidence type="ECO:0000259" key="2">
    <source>
        <dbReference type="Pfam" id="PF07596"/>
    </source>
</evidence>